<feature type="compositionally biased region" description="Low complexity" evidence="1">
    <location>
        <begin position="72"/>
        <end position="96"/>
    </location>
</feature>
<dbReference type="PANTHER" id="PTHR12505:SF22">
    <property type="entry name" value="BAH AND COILED-COIL DOMAIN-CONTAINING PROTEIN 1"/>
    <property type="match status" value="1"/>
</dbReference>
<evidence type="ECO:0000313" key="3">
    <source>
        <dbReference type="Proteomes" id="UP001162483"/>
    </source>
</evidence>
<gene>
    <name evidence="2" type="ORF">SPARVUS_LOCUS15782138</name>
</gene>
<feature type="region of interest" description="Disordered" evidence="1">
    <location>
        <begin position="72"/>
        <end position="108"/>
    </location>
</feature>
<reference evidence="2" key="1">
    <citation type="submission" date="2023-05" db="EMBL/GenBank/DDBJ databases">
        <authorList>
            <person name="Stuckert A."/>
        </authorList>
    </citation>
    <scope>NUCLEOTIDE SEQUENCE</scope>
</reference>
<dbReference type="InterPro" id="IPR052429">
    <property type="entry name" value="BAH_domain_protein"/>
</dbReference>
<sequence length="264" mass="28499">MVLHRDWPRTRNGSHLCTSTCPWALHLGSTLGKPKYGVNCDSDCSFSDQDEEDSAGGLRARVQSRFLAGLSVSSSSSGSSSSSSSGSLSSSSICSTDNEDFSESSDEADSAMLLQPCLTHPVPALLAQHAEDGGQGSRGCFVSGQKAKQRRKGTPSNFPKTKEPLPRQQRLPSVENRPKISTFLPARQLWRWSGEPTQRGGDERKSKKTLLQVNCAGEGDLACGRMCSFPVGRTPKPALHWTHREHVGILGRQYGGESQVVLPS</sequence>
<proteinExistence type="predicted"/>
<accession>A0ABN9HBK0</accession>
<name>A0ABN9HBK0_9NEOB</name>
<dbReference type="PANTHER" id="PTHR12505">
    <property type="entry name" value="PHD FINGER TRANSCRIPTION FACTOR"/>
    <property type="match status" value="1"/>
</dbReference>
<feature type="region of interest" description="Disordered" evidence="1">
    <location>
        <begin position="130"/>
        <end position="178"/>
    </location>
</feature>
<evidence type="ECO:0000313" key="2">
    <source>
        <dbReference type="EMBL" id="CAI9619085.1"/>
    </source>
</evidence>
<feature type="compositionally biased region" description="Acidic residues" evidence="1">
    <location>
        <begin position="97"/>
        <end position="108"/>
    </location>
</feature>
<protein>
    <submittedName>
        <fullName evidence="2">Uncharacterized protein</fullName>
    </submittedName>
</protein>
<dbReference type="Proteomes" id="UP001162483">
    <property type="component" value="Unassembled WGS sequence"/>
</dbReference>
<comment type="caution">
    <text evidence="2">The sequence shown here is derived from an EMBL/GenBank/DDBJ whole genome shotgun (WGS) entry which is preliminary data.</text>
</comment>
<evidence type="ECO:0000256" key="1">
    <source>
        <dbReference type="SAM" id="MobiDB-lite"/>
    </source>
</evidence>
<organism evidence="2 3">
    <name type="scientific">Staurois parvus</name>
    <dbReference type="NCBI Taxonomy" id="386267"/>
    <lineage>
        <taxon>Eukaryota</taxon>
        <taxon>Metazoa</taxon>
        <taxon>Chordata</taxon>
        <taxon>Craniata</taxon>
        <taxon>Vertebrata</taxon>
        <taxon>Euteleostomi</taxon>
        <taxon>Amphibia</taxon>
        <taxon>Batrachia</taxon>
        <taxon>Anura</taxon>
        <taxon>Neobatrachia</taxon>
        <taxon>Ranoidea</taxon>
        <taxon>Ranidae</taxon>
        <taxon>Staurois</taxon>
    </lineage>
</organism>
<keyword evidence="3" id="KW-1185">Reference proteome</keyword>
<dbReference type="EMBL" id="CATNWA010020590">
    <property type="protein sequence ID" value="CAI9619085.1"/>
    <property type="molecule type" value="Genomic_DNA"/>
</dbReference>